<dbReference type="GO" id="GO:0005737">
    <property type="term" value="C:cytoplasm"/>
    <property type="evidence" value="ECO:0007669"/>
    <property type="project" value="TreeGrafter"/>
</dbReference>
<evidence type="ECO:0000256" key="6">
    <source>
        <dbReference type="ARBA" id="ARBA00023134"/>
    </source>
</evidence>
<dbReference type="GO" id="GO:0005525">
    <property type="term" value="F:GTP binding"/>
    <property type="evidence" value="ECO:0007669"/>
    <property type="project" value="UniProtKB-KW"/>
</dbReference>
<dbReference type="InterPro" id="IPR009000">
    <property type="entry name" value="Transl_B-barrel_sf"/>
</dbReference>
<dbReference type="Proteomes" id="UP000377803">
    <property type="component" value="Chromosome"/>
</dbReference>
<sequence length="585" mass="64916">MPRQPILSVLGHVDSGKTTLLDQIRESRIVEGEAGGITQMIGATEVPLQTVEEVCGELLNSLDTDLTIPGLLFIDTPGHAAFSSLRKRGGSISDIAVLVIDIENGVQPQTEEAIKILQESHTPFVVALNKVDKLHGWQSEDEYFTRNINNQSDKLQQKLDEKIYEMMGELNEYDIVADRFDRVDNFQEKVAMVPTSAETGEGIPELLMVLSGLSQNYLADQLEIKEGMGKGTVLEVTEQKGLGTTIDVIIYDGIARKENKLVYGTSEGVKTTDIKALLEPRPLKEIRLDKQYEEVDEVTPAAGVKISGQDLEGVISGSPIRIASEEELEDAKKEVEEELETTSFQTHKEGVVVKADSLGSLEAIMREVEEAEILVQKAEVGKITKSDIVKLENEEPELRAVFGFNTDITEQAKKLAREKGIEVFQSDVIYEIIDNYNTWKNALKKDQRQKALKAVTRPAKIQAMPDHVFRKNDPAVIGVKVLEGVLTPGCTLMDENGERIGTLKSIQEENEKIEEAERGSQVAASIQGPTIGRDLEKSQVMLTDVTQKDYERLQELEDLLSEGEKSVLEEIVGIKDEKNPHWKIG</sequence>
<dbReference type="FunFam" id="3.40.50.300:FF:000112">
    <property type="entry name" value="Eukaryotic translation initiation factor 5B"/>
    <property type="match status" value="1"/>
</dbReference>
<dbReference type="InterPro" id="IPR004544">
    <property type="entry name" value="TF_aIF-2_arc"/>
</dbReference>
<dbReference type="Pfam" id="PF14578">
    <property type="entry name" value="GTP_EFTU_D4"/>
    <property type="match status" value="1"/>
</dbReference>
<reference evidence="13" key="1">
    <citation type="submission" date="2019-05" db="EMBL/GenBank/DDBJ databases">
        <title>Candidatus Nanohalobium constans, a novel model system to study the DPANN nano-sized archaea: genomic and physiological characterization of a nanoarchaeon co-cultured with its chitinotrophic host.</title>
        <authorList>
            <person name="La Cono V."/>
            <person name="Arcadi E."/>
            <person name="Crisafi F."/>
            <person name="Denaro R."/>
            <person name="La Spada G."/>
            <person name="Messina E."/>
            <person name="Smedile F."/>
            <person name="Toshchakov S.V."/>
            <person name="Shevchenko M.A."/>
            <person name="Golyshin P.N."/>
            <person name="Golyshina O.V."/>
            <person name="Ferrer M."/>
            <person name="Rohde M."/>
            <person name="Mushegian A."/>
            <person name="Sorokin D.Y."/>
            <person name="Giuliano L."/>
            <person name="Yakimov M.M."/>
        </authorList>
    </citation>
    <scope>NUCLEOTIDE SEQUENCE [LARGE SCALE GENOMIC DNA]</scope>
    <source>
        <strain evidence="13">LC1Nh</strain>
    </source>
</reference>
<name>A0A5Q0UF49_9ARCH</name>
<evidence type="ECO:0000256" key="7">
    <source>
        <dbReference type="ARBA" id="ARBA00024852"/>
    </source>
</evidence>
<protein>
    <recommendedName>
        <fullName evidence="2 8">Probable translation initiation factor IF-2</fullName>
    </recommendedName>
</protein>
<dbReference type="AlphaFoldDB" id="A0A5Q0UF49"/>
<dbReference type="InterPro" id="IPR027417">
    <property type="entry name" value="P-loop_NTPase"/>
</dbReference>
<dbReference type="InterPro" id="IPR029459">
    <property type="entry name" value="EFTU-type"/>
</dbReference>
<dbReference type="PRINTS" id="PR00315">
    <property type="entry name" value="ELONGATNFCT"/>
</dbReference>
<evidence type="ECO:0000313" key="13">
    <source>
        <dbReference type="Proteomes" id="UP000377803"/>
    </source>
</evidence>
<dbReference type="SUPFAM" id="SSF52540">
    <property type="entry name" value="P-loop containing nucleoside triphosphate hydrolases"/>
    <property type="match status" value="1"/>
</dbReference>
<evidence type="ECO:0000256" key="5">
    <source>
        <dbReference type="ARBA" id="ARBA00022917"/>
    </source>
</evidence>
<dbReference type="OrthoDB" id="30957at2157"/>
<dbReference type="NCBIfam" id="NF003078">
    <property type="entry name" value="PRK04004.1"/>
    <property type="match status" value="1"/>
</dbReference>
<gene>
    <name evidence="8" type="primary">infB</name>
    <name evidence="12" type="ORF">LC1Nh_0273</name>
</gene>
<keyword evidence="5 8" id="KW-0648">Protein biosynthesis</keyword>
<dbReference type="EMBL" id="CP040089">
    <property type="protein sequence ID" value="QGA80176.1"/>
    <property type="molecule type" value="Genomic_DNA"/>
</dbReference>
<dbReference type="Gene3D" id="2.40.30.10">
    <property type="entry name" value="Translation factors"/>
    <property type="match status" value="2"/>
</dbReference>
<keyword evidence="10" id="KW-0175">Coiled coil</keyword>
<feature type="binding site" evidence="8">
    <location>
        <begin position="129"/>
        <end position="132"/>
    </location>
    <ligand>
        <name>GTP</name>
        <dbReference type="ChEBI" id="CHEBI:37565"/>
    </ligand>
</feature>
<evidence type="ECO:0000256" key="2">
    <source>
        <dbReference type="ARBA" id="ARBA00020166"/>
    </source>
</evidence>
<dbReference type="Pfam" id="PF00009">
    <property type="entry name" value="GTP_EFTU"/>
    <property type="match status" value="1"/>
</dbReference>
<organism evidence="12 13">
    <name type="scientific">Candidatus Nanohalobium constans</name>
    <dbReference type="NCBI Taxonomy" id="2565781"/>
    <lineage>
        <taxon>Archaea</taxon>
        <taxon>Candidatus Nanohalarchaeota</taxon>
        <taxon>Candidatus Nanohalobia</taxon>
        <taxon>Candidatus Nanohalobiales</taxon>
        <taxon>Candidatus Nanohalobiaceae</taxon>
        <taxon>Candidatus Nanohalobium</taxon>
    </lineage>
</organism>
<dbReference type="InterPro" id="IPR023115">
    <property type="entry name" value="TIF_IF2_dom3"/>
</dbReference>
<dbReference type="NCBIfam" id="TIGR00231">
    <property type="entry name" value="small_GTP"/>
    <property type="match status" value="1"/>
</dbReference>
<dbReference type="RefSeq" id="WP_153549914.1">
    <property type="nucleotide sequence ID" value="NZ_CP040089.1"/>
</dbReference>
<evidence type="ECO:0000256" key="3">
    <source>
        <dbReference type="ARBA" id="ARBA00022540"/>
    </source>
</evidence>
<dbReference type="HAMAP" id="MF_00100_A">
    <property type="entry name" value="IF_2_A"/>
    <property type="match status" value="1"/>
</dbReference>
<evidence type="ECO:0000256" key="1">
    <source>
        <dbReference type="ARBA" id="ARBA00007733"/>
    </source>
</evidence>
<dbReference type="InterPro" id="IPR000795">
    <property type="entry name" value="T_Tr_GTP-bd_dom"/>
</dbReference>
<dbReference type="PANTHER" id="PTHR43381">
    <property type="entry name" value="TRANSLATION INITIATION FACTOR IF-2-RELATED"/>
    <property type="match status" value="1"/>
</dbReference>
<dbReference type="NCBIfam" id="TIGR00491">
    <property type="entry name" value="aIF-2"/>
    <property type="match status" value="1"/>
</dbReference>
<dbReference type="SUPFAM" id="SSF50447">
    <property type="entry name" value="Translation proteins"/>
    <property type="match status" value="1"/>
</dbReference>
<proteinExistence type="inferred from homology"/>
<dbReference type="InterPro" id="IPR005225">
    <property type="entry name" value="Small_GTP-bd"/>
</dbReference>
<keyword evidence="6 8" id="KW-0342">GTP-binding</keyword>
<dbReference type="KEGG" id="ncon:LC1Nh_0273"/>
<evidence type="ECO:0000259" key="11">
    <source>
        <dbReference type="PROSITE" id="PS51722"/>
    </source>
</evidence>
<evidence type="ECO:0000256" key="9">
    <source>
        <dbReference type="RuleBase" id="RU000644"/>
    </source>
</evidence>
<dbReference type="GeneID" id="42364655"/>
<dbReference type="Gene3D" id="3.40.50.300">
    <property type="entry name" value="P-loop containing nucleotide triphosphate hydrolases"/>
    <property type="match status" value="1"/>
</dbReference>
<dbReference type="GO" id="GO:0003743">
    <property type="term" value="F:translation initiation factor activity"/>
    <property type="evidence" value="ECO:0007669"/>
    <property type="project" value="UniProtKB-UniRule"/>
</dbReference>
<feature type="domain" description="Tr-type G" evidence="11">
    <location>
        <begin position="2"/>
        <end position="218"/>
    </location>
</feature>
<keyword evidence="3 8" id="KW-0396">Initiation factor</keyword>
<dbReference type="InterPro" id="IPR015760">
    <property type="entry name" value="TIF_IF2"/>
</dbReference>
<comment type="similarity">
    <text evidence="1 8 9">Belongs to the TRAFAC class translation factor GTPase superfamily. Classic translation factor GTPase family. IF-2 subfamily.</text>
</comment>
<dbReference type="PANTHER" id="PTHR43381:SF4">
    <property type="entry name" value="EUKARYOTIC TRANSLATION INITIATION FACTOR 5B"/>
    <property type="match status" value="1"/>
</dbReference>
<evidence type="ECO:0000313" key="12">
    <source>
        <dbReference type="EMBL" id="QGA80176.1"/>
    </source>
</evidence>
<accession>A0A5Q0UF49</accession>
<dbReference type="FunFam" id="3.40.50.10050:FF:000001">
    <property type="entry name" value="Translation initiation factor IF-2"/>
    <property type="match status" value="1"/>
</dbReference>
<dbReference type="PROSITE" id="PS51722">
    <property type="entry name" value="G_TR_2"/>
    <property type="match status" value="1"/>
</dbReference>
<dbReference type="Gene3D" id="3.40.50.10050">
    <property type="entry name" value="Translation initiation factor IF- 2, domain 3"/>
    <property type="match status" value="1"/>
</dbReference>
<keyword evidence="4 8" id="KW-0547">Nucleotide-binding</keyword>
<feature type="binding site" evidence="8">
    <location>
        <begin position="75"/>
        <end position="79"/>
    </location>
    <ligand>
        <name>GTP</name>
        <dbReference type="ChEBI" id="CHEBI:37565"/>
    </ligand>
</feature>
<dbReference type="GO" id="GO:0003924">
    <property type="term" value="F:GTPase activity"/>
    <property type="evidence" value="ECO:0007669"/>
    <property type="project" value="UniProtKB-UniRule"/>
</dbReference>
<comment type="caution">
    <text evidence="8">Lacks conserved residue(s) required for the propagation of feature annotation.</text>
</comment>
<dbReference type="SUPFAM" id="SSF52156">
    <property type="entry name" value="Initiation factor IF2/eIF5b, domain 3"/>
    <property type="match status" value="1"/>
</dbReference>
<evidence type="ECO:0000256" key="4">
    <source>
        <dbReference type="ARBA" id="ARBA00022741"/>
    </source>
</evidence>
<keyword evidence="13" id="KW-1185">Reference proteome</keyword>
<dbReference type="CDD" id="cd01887">
    <property type="entry name" value="IF2_eIF5B"/>
    <property type="match status" value="1"/>
</dbReference>
<evidence type="ECO:0000256" key="10">
    <source>
        <dbReference type="SAM" id="Coils"/>
    </source>
</evidence>
<evidence type="ECO:0000256" key="8">
    <source>
        <dbReference type="HAMAP-Rule" id="MF_00100"/>
    </source>
</evidence>
<comment type="function">
    <text evidence="7 8 9">Function in general translation initiation by promoting the binding of the formylmethionine-tRNA to ribosomes. Seems to function along with eIF-2.</text>
</comment>
<feature type="coiled-coil region" evidence="10">
    <location>
        <begin position="321"/>
        <end position="381"/>
    </location>
</feature>
<dbReference type="Pfam" id="PF11987">
    <property type="entry name" value="IF-2"/>
    <property type="match status" value="1"/>
</dbReference>
<dbReference type="CDD" id="cd03703">
    <property type="entry name" value="aeIF5B_II"/>
    <property type="match status" value="1"/>
</dbReference>
<dbReference type="InterPro" id="IPR036925">
    <property type="entry name" value="TIF_IF2_dom3_sf"/>
</dbReference>